<evidence type="ECO:0000313" key="2">
    <source>
        <dbReference type="Proteomes" id="UP000032233"/>
    </source>
</evidence>
<name>A0A0D2JAU6_9BACT</name>
<protein>
    <submittedName>
        <fullName evidence="1">Uncharacterized protein</fullName>
    </submittedName>
</protein>
<gene>
    <name evidence="1" type="ORF">X474_17385</name>
</gene>
<evidence type="ECO:0000313" key="1">
    <source>
        <dbReference type="EMBL" id="KIX12851.1"/>
    </source>
</evidence>
<comment type="caution">
    <text evidence="1">The sequence shown here is derived from an EMBL/GenBank/DDBJ whole genome shotgun (WGS) entry which is preliminary data.</text>
</comment>
<keyword evidence="2" id="KW-1185">Reference proteome</keyword>
<sequence length="34" mass="3908">MDVEKAAPGFFNALLLSHVSLGWVLKETWDIKYK</sequence>
<dbReference type="AlphaFoldDB" id="A0A0D2JAU6"/>
<reference evidence="1 2" key="1">
    <citation type="submission" date="2013-11" db="EMBL/GenBank/DDBJ databases">
        <title>Metagenomic analysis of a methanogenic consortium involved in long chain n-alkane degradation.</title>
        <authorList>
            <person name="Davidova I.A."/>
            <person name="Callaghan A.V."/>
            <person name="Wawrik B."/>
            <person name="Pruitt S."/>
            <person name="Marks C."/>
            <person name="Duncan K.E."/>
            <person name="Suflita J.M."/>
        </authorList>
    </citation>
    <scope>NUCLEOTIDE SEQUENCE [LARGE SCALE GENOMIC DNA]</scope>
    <source>
        <strain evidence="1 2">SPR</strain>
    </source>
</reference>
<organism evidence="1 2">
    <name type="scientific">Dethiosulfatarculus sandiegensis</name>
    <dbReference type="NCBI Taxonomy" id="1429043"/>
    <lineage>
        <taxon>Bacteria</taxon>
        <taxon>Pseudomonadati</taxon>
        <taxon>Thermodesulfobacteriota</taxon>
        <taxon>Desulfarculia</taxon>
        <taxon>Desulfarculales</taxon>
        <taxon>Desulfarculaceae</taxon>
        <taxon>Dethiosulfatarculus</taxon>
    </lineage>
</organism>
<accession>A0A0D2JAU6</accession>
<proteinExistence type="predicted"/>
<dbReference type="STRING" id="1429043.X474_17385"/>
<dbReference type="EMBL" id="AZAC01000023">
    <property type="protein sequence ID" value="KIX12851.1"/>
    <property type="molecule type" value="Genomic_DNA"/>
</dbReference>
<dbReference type="Proteomes" id="UP000032233">
    <property type="component" value="Unassembled WGS sequence"/>
</dbReference>
<dbReference type="InParanoid" id="A0A0D2JAU6"/>